<dbReference type="SUPFAM" id="SSF52821">
    <property type="entry name" value="Rhodanese/Cell cycle control phosphatase"/>
    <property type="match status" value="1"/>
</dbReference>
<feature type="region of interest" description="Disordered" evidence="1">
    <location>
        <begin position="176"/>
        <end position="207"/>
    </location>
</feature>
<dbReference type="InterPro" id="IPR001763">
    <property type="entry name" value="Rhodanese-like_dom"/>
</dbReference>
<dbReference type="SMART" id="SM00450">
    <property type="entry name" value="RHOD"/>
    <property type="match status" value="1"/>
</dbReference>
<feature type="signal peptide" evidence="2">
    <location>
        <begin position="1"/>
        <end position="19"/>
    </location>
</feature>
<feature type="chain" id="PRO_5017382393" evidence="2">
    <location>
        <begin position="20"/>
        <end position="207"/>
    </location>
</feature>
<comment type="caution">
    <text evidence="4">The sequence shown here is derived from an EMBL/GenBank/DDBJ whole genome shotgun (WGS) entry which is preliminary data.</text>
</comment>
<dbReference type="InterPro" id="IPR036873">
    <property type="entry name" value="Rhodanese-like_dom_sf"/>
</dbReference>
<feature type="compositionally biased region" description="Basic residues" evidence="1">
    <location>
        <begin position="197"/>
        <end position="207"/>
    </location>
</feature>
<dbReference type="OrthoDB" id="1178009at2"/>
<gene>
    <name evidence="4" type="ORF">D1164_03150</name>
</gene>
<evidence type="ECO:0000256" key="2">
    <source>
        <dbReference type="SAM" id="SignalP"/>
    </source>
</evidence>
<dbReference type="Pfam" id="PF00581">
    <property type="entry name" value="Rhodanese"/>
    <property type="match status" value="1"/>
</dbReference>
<name>A0A399D3X2_9BACT</name>
<evidence type="ECO:0000313" key="4">
    <source>
        <dbReference type="EMBL" id="RIH66614.1"/>
    </source>
</evidence>
<evidence type="ECO:0000313" key="5">
    <source>
        <dbReference type="Proteomes" id="UP000266441"/>
    </source>
</evidence>
<feature type="domain" description="Rhodanese" evidence="3">
    <location>
        <begin position="59"/>
        <end position="150"/>
    </location>
</feature>
<dbReference type="Proteomes" id="UP000266441">
    <property type="component" value="Unassembled WGS sequence"/>
</dbReference>
<dbReference type="AlphaFoldDB" id="A0A399D3X2"/>
<organism evidence="4 5">
    <name type="scientific">Mariniphaga sediminis</name>
    <dbReference type="NCBI Taxonomy" id="1628158"/>
    <lineage>
        <taxon>Bacteria</taxon>
        <taxon>Pseudomonadati</taxon>
        <taxon>Bacteroidota</taxon>
        <taxon>Bacteroidia</taxon>
        <taxon>Marinilabiliales</taxon>
        <taxon>Prolixibacteraceae</taxon>
        <taxon>Mariniphaga</taxon>
    </lineage>
</organism>
<proteinExistence type="predicted"/>
<accession>A0A399D3X2</accession>
<dbReference type="PANTHER" id="PTHR43031:SF16">
    <property type="entry name" value="OXIDOREDUCTASE"/>
    <property type="match status" value="1"/>
</dbReference>
<dbReference type="EMBL" id="QWET01000002">
    <property type="protein sequence ID" value="RIH66614.1"/>
    <property type="molecule type" value="Genomic_DNA"/>
</dbReference>
<sequence>MKARIILASVLIPLGLIIAAVPENTTKPYKLTAGQLLEEVKSGTQFIGPDQVADMIISKDPSLQLIDVRSAAEYDQFRLPNAMNIPLVDILNPEWEGYVNQDVKLNVFYSNGTNAANEAWMITRQLGYKNNYVLQGGLNYWVETVMNPEAPESASPNEEFLKYNLRTGAGMALGGKAVDTAQPLEAPSAPKPSVQKKERKKGVQGGC</sequence>
<evidence type="ECO:0000259" key="3">
    <source>
        <dbReference type="PROSITE" id="PS50206"/>
    </source>
</evidence>
<keyword evidence="5" id="KW-1185">Reference proteome</keyword>
<protein>
    <submittedName>
        <fullName evidence="4">Rhodanese-like domain-containing protein</fullName>
    </submittedName>
</protein>
<evidence type="ECO:0000256" key="1">
    <source>
        <dbReference type="SAM" id="MobiDB-lite"/>
    </source>
</evidence>
<dbReference type="RefSeq" id="WP_119348488.1">
    <property type="nucleotide sequence ID" value="NZ_QWET01000002.1"/>
</dbReference>
<dbReference type="CDD" id="cd00158">
    <property type="entry name" value="RHOD"/>
    <property type="match status" value="1"/>
</dbReference>
<keyword evidence="2" id="KW-0732">Signal</keyword>
<reference evidence="4 5" key="1">
    <citation type="journal article" date="2015" name="Int. J. Syst. Evol. Microbiol.">
        <title>Mariniphaga sediminis sp. nov., isolated from coastal sediment.</title>
        <authorList>
            <person name="Wang F.Q."/>
            <person name="Shen Q.Y."/>
            <person name="Chen G.J."/>
            <person name="Du Z.J."/>
        </authorList>
    </citation>
    <scope>NUCLEOTIDE SEQUENCE [LARGE SCALE GENOMIC DNA]</scope>
    <source>
        <strain evidence="4 5">SY21</strain>
    </source>
</reference>
<dbReference type="PROSITE" id="PS50206">
    <property type="entry name" value="RHODANESE_3"/>
    <property type="match status" value="1"/>
</dbReference>
<dbReference type="InterPro" id="IPR050229">
    <property type="entry name" value="GlpE_sulfurtransferase"/>
</dbReference>
<dbReference type="Gene3D" id="3.40.250.10">
    <property type="entry name" value="Rhodanese-like domain"/>
    <property type="match status" value="1"/>
</dbReference>
<dbReference type="PANTHER" id="PTHR43031">
    <property type="entry name" value="FAD-DEPENDENT OXIDOREDUCTASE"/>
    <property type="match status" value="1"/>
</dbReference>